<dbReference type="AlphaFoldDB" id="A0A284VT96"/>
<keyword evidence="2" id="KW-1185">Reference proteome</keyword>
<accession>A0A284VT96</accession>
<dbReference type="EMBL" id="FZMP01000224">
    <property type="protein sequence ID" value="SNQ62504.1"/>
    <property type="molecule type" value="Genomic_DNA"/>
</dbReference>
<dbReference type="Proteomes" id="UP000218615">
    <property type="component" value="Unassembled WGS sequence"/>
</dbReference>
<reference evidence="2" key="1">
    <citation type="submission" date="2017-06" db="EMBL/GenBank/DDBJ databases">
        <authorList>
            <person name="Cremers G."/>
        </authorList>
    </citation>
    <scope>NUCLEOTIDE SEQUENCE [LARGE SCALE GENOMIC DNA]</scope>
</reference>
<evidence type="ECO:0000313" key="2">
    <source>
        <dbReference type="Proteomes" id="UP000218615"/>
    </source>
</evidence>
<evidence type="ECO:0000313" key="1">
    <source>
        <dbReference type="EMBL" id="SNQ62504.1"/>
    </source>
</evidence>
<organism evidence="1 2">
    <name type="scientific">Candidatus Methanoperedens nitratireducens</name>
    <dbReference type="NCBI Taxonomy" id="1392998"/>
    <lineage>
        <taxon>Archaea</taxon>
        <taxon>Methanobacteriati</taxon>
        <taxon>Methanobacteriota</taxon>
        <taxon>Stenosarchaea group</taxon>
        <taxon>Methanomicrobia</taxon>
        <taxon>Methanosarcinales</taxon>
        <taxon>ANME-2 cluster</taxon>
        <taxon>Candidatus Methanoperedentaceae</taxon>
        <taxon>Candidatus Methanoperedens</taxon>
    </lineage>
</organism>
<dbReference type="RefSeq" id="WP_096207056.1">
    <property type="nucleotide sequence ID" value="NZ_FZMP01000224.1"/>
</dbReference>
<name>A0A284VT96_9EURY</name>
<gene>
    <name evidence="1" type="ORF">MNV_750019</name>
</gene>
<proteinExistence type="predicted"/>
<sequence>MSKLGETTDKILELLSKRENITIKQLEKKVPQVNPEILNFMDQEGLIELKNQEVSITEFGCRIITVE</sequence>
<protein>
    <submittedName>
        <fullName evidence="1">Uncharacterized protein</fullName>
    </submittedName>
</protein>
<dbReference type="OrthoDB" id="384470at2157"/>